<proteinExistence type="predicted"/>
<keyword evidence="3" id="KW-1185">Reference proteome</keyword>
<feature type="compositionally biased region" description="Basic and acidic residues" evidence="1">
    <location>
        <begin position="95"/>
        <end position="104"/>
    </location>
</feature>
<evidence type="ECO:0000313" key="3">
    <source>
        <dbReference type="Proteomes" id="UP001150925"/>
    </source>
</evidence>
<name>A0A9W8AYB2_9FUNG</name>
<sequence>MSGFWQSVKKYLVVNADVPSSMFNPGTYRKPSPGSQPKYIPKVTEQSDISNNYYYQRDVRRNYPRVAMFNQADVVAMLTMPEKPALDAPIQEKVQQADKGDSKTQEVTATSKSANLPSLPEAVRSLEKPMFSESQLPPLPGKAYKYTVSESPVHPDEPGVYFPVYNVQ</sequence>
<dbReference type="EMBL" id="JANBPY010000185">
    <property type="protein sequence ID" value="KAJ1968430.1"/>
    <property type="molecule type" value="Genomic_DNA"/>
</dbReference>
<dbReference type="Proteomes" id="UP001150925">
    <property type="component" value="Unassembled WGS sequence"/>
</dbReference>
<organism evidence="2 3">
    <name type="scientific">Dispira parvispora</name>
    <dbReference type="NCBI Taxonomy" id="1520584"/>
    <lineage>
        <taxon>Eukaryota</taxon>
        <taxon>Fungi</taxon>
        <taxon>Fungi incertae sedis</taxon>
        <taxon>Zoopagomycota</taxon>
        <taxon>Kickxellomycotina</taxon>
        <taxon>Dimargaritomycetes</taxon>
        <taxon>Dimargaritales</taxon>
        <taxon>Dimargaritaceae</taxon>
        <taxon>Dispira</taxon>
    </lineage>
</organism>
<dbReference type="PANTHER" id="PTHR37325">
    <property type="entry name" value="OXIDOREDUCTASE 21 KDA SUBUNIT, PUTATIVE (AFU_ORTHOLOGUE AFUA_4G05910)-RELATED"/>
    <property type="match status" value="1"/>
</dbReference>
<dbReference type="InterPro" id="IPR016813">
    <property type="entry name" value="NADH_Ub_cplx-1_21kDa"/>
</dbReference>
<feature type="region of interest" description="Disordered" evidence="1">
    <location>
        <begin position="92"/>
        <end position="112"/>
    </location>
</feature>
<accession>A0A9W8AYB2</accession>
<dbReference type="PANTHER" id="PTHR37325:SF1">
    <property type="entry name" value="OXIDOREDUCTASE 21 KDA SUBUNIT, PUTATIVE (AFU_ORTHOLOGUE AFUA_4G05910)-RELATED"/>
    <property type="match status" value="1"/>
</dbReference>
<evidence type="ECO:0000313" key="2">
    <source>
        <dbReference type="EMBL" id="KAJ1968430.1"/>
    </source>
</evidence>
<comment type="caution">
    <text evidence="2">The sequence shown here is derived from an EMBL/GenBank/DDBJ whole genome shotgun (WGS) entry which is preliminary data.</text>
</comment>
<protein>
    <submittedName>
        <fullName evidence="2">Uncharacterized protein</fullName>
    </submittedName>
</protein>
<gene>
    <name evidence="2" type="ORF">IWQ62_001254</name>
</gene>
<evidence type="ECO:0000256" key="1">
    <source>
        <dbReference type="SAM" id="MobiDB-lite"/>
    </source>
</evidence>
<dbReference type="CDD" id="cd22849">
    <property type="entry name" value="NuzM"/>
    <property type="match status" value="1"/>
</dbReference>
<reference evidence="2" key="1">
    <citation type="submission" date="2022-07" db="EMBL/GenBank/DDBJ databases">
        <title>Phylogenomic reconstructions and comparative analyses of Kickxellomycotina fungi.</title>
        <authorList>
            <person name="Reynolds N.K."/>
            <person name="Stajich J.E."/>
            <person name="Barry K."/>
            <person name="Grigoriev I.V."/>
            <person name="Crous P."/>
            <person name="Smith M.E."/>
        </authorList>
    </citation>
    <scope>NUCLEOTIDE SEQUENCE</scope>
    <source>
        <strain evidence="2">RSA 1196</strain>
    </source>
</reference>
<dbReference type="OrthoDB" id="2093493at2759"/>
<dbReference type="AlphaFoldDB" id="A0A9W8AYB2"/>